<dbReference type="Proteomes" id="UP000477386">
    <property type="component" value="Unassembled WGS sequence"/>
</dbReference>
<name>A0A6M0IKB2_9BACT</name>
<protein>
    <recommendedName>
        <fullName evidence="1">DOD-type homing endonuclease domain-containing protein</fullName>
    </recommendedName>
</protein>
<evidence type="ECO:0000313" key="2">
    <source>
        <dbReference type="EMBL" id="NEU68307.1"/>
    </source>
</evidence>
<gene>
    <name evidence="2" type="ORF">GK091_15550</name>
</gene>
<reference evidence="2 3" key="1">
    <citation type="submission" date="2020-02" db="EMBL/GenBank/DDBJ databases">
        <title>Draft genome sequence of two Spirosoma agri KCTC 52727 and Spirosoma terrae KCTC 52035.</title>
        <authorList>
            <person name="Rojas J."/>
            <person name="Ambika Manirajan B."/>
            <person name="Ratering S."/>
            <person name="Suarez C."/>
            <person name="Schnell S."/>
        </authorList>
    </citation>
    <scope>NUCLEOTIDE SEQUENCE [LARGE SCALE GENOMIC DNA]</scope>
    <source>
        <strain evidence="2 3">KCTC 52727</strain>
    </source>
</reference>
<keyword evidence="3" id="KW-1185">Reference proteome</keyword>
<dbReference type="InterPro" id="IPR027434">
    <property type="entry name" value="Homing_endonucl"/>
</dbReference>
<sequence length="391" mass="44418">MPARVVIPEEVLSKIVDAYQQGVPIIKLISQFGYGEKTITRTLTNLGVHQISPRQFHLLTGKEEEVRRLYQSGSKLAVIAKSYGVGKCVLSHFIKKNDIKIHPLGNDAKEREGLILGDYESGMGISEIAKKYRVCAKKTVRRLLVNANIVPRTASENSKIAHATKKKRGSKLAPRRYNIDENFLDQIDSEAKAYFLGFFYADGYNDQKRGELSIELNQKDRAILELFRTFFGNTRAVWDSKPGSVKFRMKSRKLSDRLAELGCPQRKSFILTFPEWIDENLLHHFLRGYTDGDGYVMCRSKRTGIGAIGSDAFIDAMARIISKKCSVFCSFQPHNISKGMLNFRVSGTQQVKRVVQFLYKDATYFLERKKLNADAIIAKRVINMQLFLGEL</sequence>
<organism evidence="2 3">
    <name type="scientific">Spirosoma agri</name>
    <dbReference type="NCBI Taxonomy" id="1987381"/>
    <lineage>
        <taxon>Bacteria</taxon>
        <taxon>Pseudomonadati</taxon>
        <taxon>Bacteroidota</taxon>
        <taxon>Cytophagia</taxon>
        <taxon>Cytophagales</taxon>
        <taxon>Cytophagaceae</taxon>
        <taxon>Spirosoma</taxon>
    </lineage>
</organism>
<proteinExistence type="predicted"/>
<feature type="domain" description="DOD-type homing endonuclease" evidence="1">
    <location>
        <begin position="195"/>
        <end position="345"/>
    </location>
</feature>
<dbReference type="GO" id="GO:0004519">
    <property type="term" value="F:endonuclease activity"/>
    <property type="evidence" value="ECO:0007669"/>
    <property type="project" value="InterPro"/>
</dbReference>
<dbReference type="RefSeq" id="WP_164040019.1">
    <property type="nucleotide sequence ID" value="NZ_JAAGNZ010000001.1"/>
</dbReference>
<evidence type="ECO:0000259" key="1">
    <source>
        <dbReference type="PROSITE" id="PS50819"/>
    </source>
</evidence>
<dbReference type="AlphaFoldDB" id="A0A6M0IKB2"/>
<dbReference type="PROSITE" id="PS50819">
    <property type="entry name" value="INTEIN_ENDONUCLEASE"/>
    <property type="match status" value="1"/>
</dbReference>
<dbReference type="EMBL" id="JAAGNZ010000001">
    <property type="protein sequence ID" value="NEU68307.1"/>
    <property type="molecule type" value="Genomic_DNA"/>
</dbReference>
<evidence type="ECO:0000313" key="3">
    <source>
        <dbReference type="Proteomes" id="UP000477386"/>
    </source>
</evidence>
<dbReference type="SUPFAM" id="SSF55608">
    <property type="entry name" value="Homing endonucleases"/>
    <property type="match status" value="1"/>
</dbReference>
<dbReference type="Gene3D" id="3.10.28.10">
    <property type="entry name" value="Homing endonucleases"/>
    <property type="match status" value="1"/>
</dbReference>
<dbReference type="InterPro" id="IPR004042">
    <property type="entry name" value="Intein_endonuc_central"/>
</dbReference>
<comment type="caution">
    <text evidence="2">The sequence shown here is derived from an EMBL/GenBank/DDBJ whole genome shotgun (WGS) entry which is preliminary data.</text>
</comment>
<dbReference type="Gene3D" id="1.10.10.60">
    <property type="entry name" value="Homeodomain-like"/>
    <property type="match status" value="1"/>
</dbReference>
<accession>A0A6M0IKB2</accession>